<dbReference type="InterPro" id="IPR038414">
    <property type="entry name" value="CcoP_N_sf"/>
</dbReference>
<evidence type="ECO:0000256" key="8">
    <source>
        <dbReference type="ARBA" id="ARBA00022617"/>
    </source>
</evidence>
<feature type="binding site" description="covalent" evidence="23">
    <location>
        <position position="221"/>
    </location>
    <ligand>
        <name>heme c</name>
        <dbReference type="ChEBI" id="CHEBI:61717"/>
        <label>2</label>
    </ligand>
</feature>
<keyword evidence="16 21" id="KW-0560">Oxidoreductase</keyword>
<evidence type="ECO:0000256" key="1">
    <source>
        <dbReference type="ARBA" id="ARBA00004533"/>
    </source>
</evidence>
<dbReference type="Gene3D" id="1.10.760.10">
    <property type="entry name" value="Cytochrome c-like domain"/>
    <property type="match status" value="2"/>
</dbReference>
<feature type="binding site" description="axial binding residue" evidence="22">
    <location>
        <position position="263"/>
    </location>
    <ligand>
        <name>heme c</name>
        <dbReference type="ChEBI" id="CHEBI:61717"/>
        <label>1</label>
    </ligand>
    <ligandPart>
        <name>Fe</name>
        <dbReference type="ChEBI" id="CHEBI:18248"/>
    </ligandPart>
</feature>
<dbReference type="STRING" id="1526658.BHK69_16545"/>
<dbReference type="PIRSF" id="PIRSF000006">
    <property type="entry name" value="Cbb3-Cox_fixP"/>
    <property type="match status" value="1"/>
</dbReference>
<reference evidence="26 27" key="1">
    <citation type="journal article" date="2015" name="Antonie Van Leeuwenhoek">
        <title>Bosea vaviloviae sp. nov., a new species of slow-growing rhizobia isolated from nodules of the relict species Vavilovia formosa (Stev.) Fed.</title>
        <authorList>
            <person name="Safronova V.I."/>
            <person name="Kuznetsova I.G."/>
            <person name="Sazanova A.L."/>
            <person name="Kimeklis A.K."/>
            <person name="Belimov A.A."/>
            <person name="Andronov E.E."/>
            <person name="Pinaev A.G."/>
            <person name="Chizhevskaya E.P."/>
            <person name="Pukhaev A.R."/>
            <person name="Popov K.P."/>
            <person name="Willems A."/>
            <person name="Tikhonovich I.A."/>
        </authorList>
    </citation>
    <scope>NUCLEOTIDE SEQUENCE [LARGE SCALE GENOMIC DNA]</scope>
    <source>
        <strain evidence="26 27">Vaf18</strain>
    </source>
</reference>
<dbReference type="GO" id="GO:1902600">
    <property type="term" value="P:proton transmembrane transport"/>
    <property type="evidence" value="ECO:0007669"/>
    <property type="project" value="UniProtKB-KW"/>
</dbReference>
<evidence type="ECO:0000256" key="4">
    <source>
        <dbReference type="ARBA" id="ARBA00011203"/>
    </source>
</evidence>
<feature type="domain" description="Cytochrome c" evidence="25">
    <location>
        <begin position="205"/>
        <end position="286"/>
    </location>
</feature>
<dbReference type="PROSITE" id="PS51007">
    <property type="entry name" value="CYTC"/>
    <property type="match status" value="2"/>
</dbReference>
<comment type="subunit">
    <text evidence="4">Component of the cbb3-type cytochrome c oxidase at least composed of FixN, FixO, FixQ and FixP.</text>
</comment>
<evidence type="ECO:0000256" key="17">
    <source>
        <dbReference type="ARBA" id="ARBA00023004"/>
    </source>
</evidence>
<protein>
    <recommendedName>
        <fullName evidence="21">Cbb3-type cytochrome c oxidase subunit</fullName>
    </recommendedName>
</protein>
<comment type="pathway">
    <text evidence="2 21">Energy metabolism; oxidative phosphorylation.</text>
</comment>
<dbReference type="PRINTS" id="PR00605">
    <property type="entry name" value="CYTCHROMECIC"/>
</dbReference>
<dbReference type="Pfam" id="PF13442">
    <property type="entry name" value="Cytochrome_CBB3"/>
    <property type="match status" value="1"/>
</dbReference>
<evidence type="ECO:0000256" key="13">
    <source>
        <dbReference type="ARBA" id="ARBA00022781"/>
    </source>
</evidence>
<evidence type="ECO:0000256" key="11">
    <source>
        <dbReference type="ARBA" id="ARBA00022723"/>
    </source>
</evidence>
<keyword evidence="14 21" id="KW-0249">Electron transport</keyword>
<dbReference type="GO" id="GO:0020037">
    <property type="term" value="F:heme binding"/>
    <property type="evidence" value="ECO:0007669"/>
    <property type="project" value="InterPro"/>
</dbReference>
<dbReference type="InterPro" id="IPR009056">
    <property type="entry name" value="Cyt_c-like_dom"/>
</dbReference>
<keyword evidence="8 21" id="KW-0349">Heme</keyword>
<evidence type="ECO:0000256" key="5">
    <source>
        <dbReference type="ARBA" id="ARBA00022448"/>
    </source>
</evidence>
<dbReference type="InterPro" id="IPR050597">
    <property type="entry name" value="Cytochrome_c_Oxidase_Subunit"/>
</dbReference>
<evidence type="ECO:0000256" key="19">
    <source>
        <dbReference type="ARBA" id="ARBA00023136"/>
    </source>
</evidence>
<accession>A0A1D7U398</accession>
<dbReference type="NCBIfam" id="TIGR00782">
    <property type="entry name" value="ccoP"/>
    <property type="match status" value="1"/>
</dbReference>
<comment type="similarity">
    <text evidence="3 21">Belongs to the CcoP / FixP family.</text>
</comment>
<dbReference type="InterPro" id="IPR036909">
    <property type="entry name" value="Cyt_c-like_dom_sf"/>
</dbReference>
<evidence type="ECO:0000256" key="23">
    <source>
        <dbReference type="PIRSR" id="PIRSR000006-2"/>
    </source>
</evidence>
<feature type="binding site" description="axial binding residue" evidence="22">
    <location>
        <position position="222"/>
    </location>
    <ligand>
        <name>heme c</name>
        <dbReference type="ChEBI" id="CHEBI:61717"/>
        <label>2</label>
    </ligand>
    <ligandPart>
        <name>Fe</name>
        <dbReference type="ChEBI" id="CHEBI:18248"/>
    </ligandPart>
</feature>
<evidence type="ECO:0000256" key="3">
    <source>
        <dbReference type="ARBA" id="ARBA00006113"/>
    </source>
</evidence>
<evidence type="ECO:0000256" key="9">
    <source>
        <dbReference type="ARBA" id="ARBA00022660"/>
    </source>
</evidence>
<evidence type="ECO:0000256" key="12">
    <source>
        <dbReference type="ARBA" id="ARBA00022737"/>
    </source>
</evidence>
<dbReference type="GO" id="GO:0009055">
    <property type="term" value="F:electron transfer activity"/>
    <property type="evidence" value="ECO:0007669"/>
    <property type="project" value="InterPro"/>
</dbReference>
<proteinExistence type="inferred from homology"/>
<evidence type="ECO:0000313" key="26">
    <source>
        <dbReference type="EMBL" id="AOO81841.1"/>
    </source>
</evidence>
<dbReference type="GO" id="GO:0005506">
    <property type="term" value="F:iron ion binding"/>
    <property type="evidence" value="ECO:0007669"/>
    <property type="project" value="InterPro"/>
</dbReference>
<feature type="domain" description="Cytochrome c" evidence="25">
    <location>
        <begin position="108"/>
        <end position="195"/>
    </location>
</feature>
<dbReference type="UniPathway" id="UPA00705"/>
<feature type="binding site" description="axial binding residue" evidence="22">
    <location>
        <position position="172"/>
    </location>
    <ligand>
        <name>heme c</name>
        <dbReference type="ChEBI" id="CHEBI:61717"/>
        <label>2</label>
    </ligand>
    <ligandPart>
        <name>Fe</name>
        <dbReference type="ChEBI" id="CHEBI:18248"/>
    </ligandPart>
</feature>
<evidence type="ECO:0000256" key="20">
    <source>
        <dbReference type="ARBA" id="ARBA00025525"/>
    </source>
</evidence>
<dbReference type="PANTHER" id="PTHR33751:SF1">
    <property type="entry name" value="CBB3-TYPE CYTOCHROME C OXIDASE SUBUNIT FIXP"/>
    <property type="match status" value="1"/>
</dbReference>
<keyword evidence="13 21" id="KW-0375">Hydrogen ion transport</keyword>
<evidence type="ECO:0000256" key="6">
    <source>
        <dbReference type="ARBA" id="ARBA00022475"/>
    </source>
</evidence>
<keyword evidence="17 21" id="KW-0408">Iron</keyword>
<sequence>MDHAKRDPISGQLTTGHEWNGIEELDTPIPRVVLFFLAATTLFAVIYWLLMPAWPLGWTYTKGLLGINQREVVTQQVRDAAAGRTIWTNRVANASYAEIAADPALMTHVRDSGRTLFGDNCAVCHGSEGKGGPGFPNLATGSWLWGGSPEVIAETIRVGINGTSKQTRAAQMIAFGSVLDREQLSNVATFVLSLSGQKLAATELARLPAGKEVFAASCVACHGQDGKGKQDLGAPDLTDANWIYGGDPQSVMNSVLYGRQGQMPSWESRLSPTDIKVLALYAASLQGAGR</sequence>
<keyword evidence="19 21" id="KW-0472">Membrane</keyword>
<keyword evidence="27" id="KW-1185">Reference proteome</keyword>
<evidence type="ECO:0000256" key="21">
    <source>
        <dbReference type="PIRNR" id="PIRNR000006"/>
    </source>
</evidence>
<keyword evidence="12" id="KW-0677">Repeat</keyword>
<dbReference type="PANTHER" id="PTHR33751">
    <property type="entry name" value="CBB3-TYPE CYTOCHROME C OXIDASE SUBUNIT FIXP"/>
    <property type="match status" value="1"/>
</dbReference>
<comment type="subcellular location">
    <subcellularLocation>
        <location evidence="1 21">Cell inner membrane</location>
    </subcellularLocation>
</comment>
<keyword evidence="9 21" id="KW-0679">Respiratory chain</keyword>
<evidence type="ECO:0000256" key="7">
    <source>
        <dbReference type="ARBA" id="ARBA00022519"/>
    </source>
</evidence>
<dbReference type="Gene3D" id="6.10.280.130">
    <property type="match status" value="1"/>
</dbReference>
<dbReference type="GO" id="GO:0005886">
    <property type="term" value="C:plasma membrane"/>
    <property type="evidence" value="ECO:0007669"/>
    <property type="project" value="UniProtKB-SubCell"/>
</dbReference>
<feature type="transmembrane region" description="Helical" evidence="24">
    <location>
        <begin position="29"/>
        <end position="50"/>
    </location>
</feature>
<dbReference type="InterPro" id="IPR032858">
    <property type="entry name" value="CcoP_N"/>
</dbReference>
<evidence type="ECO:0000256" key="10">
    <source>
        <dbReference type="ARBA" id="ARBA00022692"/>
    </source>
</evidence>
<dbReference type="GO" id="GO:0006119">
    <property type="term" value="P:oxidative phosphorylation"/>
    <property type="evidence" value="ECO:0007669"/>
    <property type="project" value="UniProtKB-UniPathway"/>
</dbReference>
<gene>
    <name evidence="26" type="ORF">BHK69_16545</name>
</gene>
<dbReference type="EMBL" id="CP017147">
    <property type="protein sequence ID" value="AOO81841.1"/>
    <property type="molecule type" value="Genomic_DNA"/>
</dbReference>
<organism evidence="26 27">
    <name type="scientific">Bosea vaviloviae</name>
    <dbReference type="NCBI Taxonomy" id="1526658"/>
    <lineage>
        <taxon>Bacteria</taxon>
        <taxon>Pseudomonadati</taxon>
        <taxon>Pseudomonadota</taxon>
        <taxon>Alphaproteobacteria</taxon>
        <taxon>Hyphomicrobiales</taxon>
        <taxon>Boseaceae</taxon>
        <taxon>Bosea</taxon>
    </lineage>
</organism>
<dbReference type="Pfam" id="PF14715">
    <property type="entry name" value="FixP_N"/>
    <property type="match status" value="1"/>
</dbReference>
<evidence type="ECO:0000259" key="25">
    <source>
        <dbReference type="PROSITE" id="PS51007"/>
    </source>
</evidence>
<evidence type="ECO:0000313" key="27">
    <source>
        <dbReference type="Proteomes" id="UP000094969"/>
    </source>
</evidence>
<keyword evidence="18 21" id="KW-0406">Ion transport</keyword>
<evidence type="ECO:0000256" key="24">
    <source>
        <dbReference type="SAM" id="Phobius"/>
    </source>
</evidence>
<dbReference type="GO" id="GO:0016491">
    <property type="term" value="F:oxidoreductase activity"/>
    <property type="evidence" value="ECO:0007669"/>
    <property type="project" value="UniProtKB-KW"/>
</dbReference>
<dbReference type="InterPro" id="IPR004678">
    <property type="entry name" value="Cyt_c_oxidase_cbb3_su3"/>
</dbReference>
<feature type="binding site" description="covalent" evidence="23">
    <location>
        <position position="218"/>
    </location>
    <ligand>
        <name>heme c</name>
        <dbReference type="ChEBI" id="CHEBI:61717"/>
        <label>2</label>
    </ligand>
</feature>
<dbReference type="AlphaFoldDB" id="A0A1D7U398"/>
<comment type="function">
    <text evidence="20">C-type cytochrome. Part of the cbb3-type cytochrome c oxidase complex. FixP subunit is required for transferring electrons from donor cytochrome c via its heme groups to FixO subunit. From there, electrons are shuttled to the catalytic binuclear center of FixN subunit where oxygen reduction takes place. The complex also functions as a proton pump.</text>
</comment>
<keyword evidence="6 21" id="KW-1003">Cell membrane</keyword>
<dbReference type="KEGG" id="bvv:BHK69_16545"/>
<evidence type="ECO:0000256" key="15">
    <source>
        <dbReference type="ARBA" id="ARBA00022989"/>
    </source>
</evidence>
<evidence type="ECO:0000256" key="18">
    <source>
        <dbReference type="ARBA" id="ARBA00023065"/>
    </source>
</evidence>
<keyword evidence="15 24" id="KW-1133">Transmembrane helix</keyword>
<keyword evidence="11 21" id="KW-0479">Metal-binding</keyword>
<feature type="binding site" description="covalent" evidence="23">
    <location>
        <position position="124"/>
    </location>
    <ligand>
        <name>heme c</name>
        <dbReference type="ChEBI" id="CHEBI:61717"/>
        <label>1</label>
    </ligand>
</feature>
<keyword evidence="5 21" id="KW-0813">Transport</keyword>
<dbReference type="Proteomes" id="UP000094969">
    <property type="component" value="Chromosome"/>
</dbReference>
<dbReference type="RefSeq" id="WP_069691051.1">
    <property type="nucleotide sequence ID" value="NZ_CP017147.1"/>
</dbReference>
<dbReference type="InterPro" id="IPR008168">
    <property type="entry name" value="Cyt_C_IC"/>
</dbReference>
<dbReference type="SUPFAM" id="SSF46626">
    <property type="entry name" value="Cytochrome c"/>
    <property type="match status" value="2"/>
</dbReference>
<feature type="binding site" description="covalent" evidence="23">
    <location>
        <position position="121"/>
    </location>
    <ligand>
        <name>heme c</name>
        <dbReference type="ChEBI" id="CHEBI:61717"/>
        <label>1</label>
    </ligand>
</feature>
<dbReference type="OrthoDB" id="9811281at2"/>
<name>A0A1D7U398_9HYPH</name>
<evidence type="ECO:0000256" key="16">
    <source>
        <dbReference type="ARBA" id="ARBA00023002"/>
    </source>
</evidence>
<dbReference type="Pfam" id="PF00034">
    <property type="entry name" value="Cytochrom_C"/>
    <property type="match status" value="1"/>
</dbReference>
<evidence type="ECO:0000256" key="2">
    <source>
        <dbReference type="ARBA" id="ARBA00004673"/>
    </source>
</evidence>
<keyword evidence="7 21" id="KW-0997">Cell inner membrane</keyword>
<feature type="binding site" description="axial binding residue" evidence="22">
    <location>
        <position position="125"/>
    </location>
    <ligand>
        <name>heme c</name>
        <dbReference type="ChEBI" id="CHEBI:61717"/>
        <label>1</label>
    </ligand>
    <ligandPart>
        <name>Fe</name>
        <dbReference type="ChEBI" id="CHEBI:18248"/>
    </ligandPart>
</feature>
<keyword evidence="10 24" id="KW-0812">Transmembrane</keyword>
<comment type="cofactor">
    <cofactor evidence="21 23">
        <name>heme c</name>
        <dbReference type="ChEBI" id="CHEBI:61717"/>
    </cofactor>
    <text evidence="21 23">Binds 2 heme C groups per subunit.</text>
</comment>
<evidence type="ECO:0000256" key="22">
    <source>
        <dbReference type="PIRSR" id="PIRSR000006-1"/>
    </source>
</evidence>
<evidence type="ECO:0000256" key="14">
    <source>
        <dbReference type="ARBA" id="ARBA00022982"/>
    </source>
</evidence>